<reference evidence="2 3" key="1">
    <citation type="submission" date="2019-06" db="EMBL/GenBank/DDBJ databases">
        <title>Lysobacter alkalisoli sp. nov. isolated from saline soil.</title>
        <authorList>
            <person name="Sun J.-Q."/>
            <person name="Xu L."/>
        </authorList>
    </citation>
    <scope>NUCLEOTIDE SEQUENCE [LARGE SCALE GENOMIC DNA]</scope>
    <source>
        <strain evidence="2 3">JCM 31130</strain>
    </source>
</reference>
<organism evidence="2 3">
    <name type="scientific">Marilutibacter aestuarii</name>
    <dbReference type="NCBI Taxonomy" id="1706195"/>
    <lineage>
        <taxon>Bacteria</taxon>
        <taxon>Pseudomonadati</taxon>
        <taxon>Pseudomonadota</taxon>
        <taxon>Gammaproteobacteria</taxon>
        <taxon>Lysobacterales</taxon>
        <taxon>Lysobacteraceae</taxon>
        <taxon>Marilutibacter</taxon>
    </lineage>
</organism>
<keyword evidence="1" id="KW-0472">Membrane</keyword>
<proteinExistence type="predicted"/>
<evidence type="ECO:0000313" key="3">
    <source>
        <dbReference type="Proteomes" id="UP000318212"/>
    </source>
</evidence>
<evidence type="ECO:0000313" key="2">
    <source>
        <dbReference type="EMBL" id="TQD51551.1"/>
    </source>
</evidence>
<name>A0A508AST6_9GAMM</name>
<dbReference type="Pfam" id="PF07963">
    <property type="entry name" value="N_methyl"/>
    <property type="match status" value="1"/>
</dbReference>
<dbReference type="Pfam" id="PF16074">
    <property type="entry name" value="PilW"/>
    <property type="match status" value="1"/>
</dbReference>
<evidence type="ECO:0000256" key="1">
    <source>
        <dbReference type="SAM" id="Phobius"/>
    </source>
</evidence>
<dbReference type="GO" id="GO:0043683">
    <property type="term" value="P:type IV pilus assembly"/>
    <property type="evidence" value="ECO:0007669"/>
    <property type="project" value="InterPro"/>
</dbReference>
<dbReference type="AlphaFoldDB" id="A0A508AST6"/>
<dbReference type="InterPro" id="IPR012902">
    <property type="entry name" value="N_methyl_site"/>
</dbReference>
<dbReference type="NCBIfam" id="TIGR02532">
    <property type="entry name" value="IV_pilin_GFxxxE"/>
    <property type="match status" value="1"/>
</dbReference>
<dbReference type="RefSeq" id="WP_141516867.1">
    <property type="nucleotide sequence ID" value="NZ_VICE01000006.1"/>
</dbReference>
<feature type="transmembrane region" description="Helical" evidence="1">
    <location>
        <begin position="20"/>
        <end position="42"/>
    </location>
</feature>
<dbReference type="Proteomes" id="UP000318212">
    <property type="component" value="Unassembled WGS sequence"/>
</dbReference>
<dbReference type="PROSITE" id="PS00409">
    <property type="entry name" value="PROKAR_NTER_METHYL"/>
    <property type="match status" value="1"/>
</dbReference>
<dbReference type="InterPro" id="IPR032092">
    <property type="entry name" value="PilW"/>
</dbReference>
<keyword evidence="1" id="KW-1133">Transmembrane helix</keyword>
<dbReference type="OrthoDB" id="5296662at2"/>
<accession>A0A508AST6</accession>
<sequence length="331" mass="34627">MSAHVLKVALARRQAGVTLIEMMVAMLLGLLVVGGAISMFMANGRVYKATESLGRIQENGRIGFELMARDIREADGTPCRQPQTQPALPQYGKMLPIANVLTSGAWWANWGSGVQGYENGALAGSLAGTDAIELHSANTSAVTVQSFAGGNFVLSSALHDIGSNDVVLACDGNQGSIFQAGTVAGTTVPVASAGNCGTNLGLGGTCGSVPYAYATATNGQASIARVHAVRWYVAQNARGGNSLWLQDMAAAPTEIIDGVRDLELTYLLPGAASYVNATGVGTRWKDVTAVRIALELEGQQGNQEDRIKVGTDGQGLRRQITHVVTLRNRSI</sequence>
<comment type="caution">
    <text evidence="2">The sequence shown here is derived from an EMBL/GenBank/DDBJ whole genome shotgun (WGS) entry which is preliminary data.</text>
</comment>
<protein>
    <submittedName>
        <fullName evidence="2">Prepilin-type N-terminal cleavage/methylation domain-containing protein</fullName>
    </submittedName>
</protein>
<keyword evidence="1" id="KW-0812">Transmembrane</keyword>
<gene>
    <name evidence="2" type="ORF">FKV25_00710</name>
</gene>
<keyword evidence="3" id="KW-1185">Reference proteome</keyword>
<dbReference type="EMBL" id="VICE01000006">
    <property type="protein sequence ID" value="TQD51551.1"/>
    <property type="molecule type" value="Genomic_DNA"/>
</dbReference>